<dbReference type="InterPro" id="IPR001647">
    <property type="entry name" value="HTH_TetR"/>
</dbReference>
<reference evidence="4 5" key="1">
    <citation type="submission" date="2019-12" db="EMBL/GenBank/DDBJ databases">
        <title>Novel species isolated from a subtropical stream in China.</title>
        <authorList>
            <person name="Lu H."/>
        </authorList>
    </citation>
    <scope>NUCLEOTIDE SEQUENCE [LARGE SCALE GENOMIC DNA]</scope>
    <source>
        <strain evidence="4 5">FT127W</strain>
    </source>
</reference>
<evidence type="ECO:0000259" key="3">
    <source>
        <dbReference type="PROSITE" id="PS50977"/>
    </source>
</evidence>
<dbReference type="Pfam" id="PF14246">
    <property type="entry name" value="TetR_C_7"/>
    <property type="match status" value="1"/>
</dbReference>
<dbReference type="PANTHER" id="PTHR30055:SF146">
    <property type="entry name" value="HTH-TYPE TRANSCRIPTIONAL DUAL REGULATOR CECR"/>
    <property type="match status" value="1"/>
</dbReference>
<proteinExistence type="predicted"/>
<evidence type="ECO:0000256" key="2">
    <source>
        <dbReference type="PROSITE-ProRule" id="PRU00335"/>
    </source>
</evidence>
<dbReference type="AlphaFoldDB" id="A0A7X4HEJ4"/>
<dbReference type="InterPro" id="IPR009057">
    <property type="entry name" value="Homeodomain-like_sf"/>
</dbReference>
<evidence type="ECO:0000256" key="1">
    <source>
        <dbReference type="ARBA" id="ARBA00023125"/>
    </source>
</evidence>
<name>A0A7X4HEJ4_9BURK</name>
<dbReference type="InterPro" id="IPR050109">
    <property type="entry name" value="HTH-type_TetR-like_transc_reg"/>
</dbReference>
<accession>A0A7X4HEJ4</accession>
<dbReference type="SUPFAM" id="SSF46689">
    <property type="entry name" value="Homeodomain-like"/>
    <property type="match status" value="1"/>
</dbReference>
<feature type="domain" description="HTH tetR-type" evidence="3">
    <location>
        <begin position="37"/>
        <end position="97"/>
    </location>
</feature>
<dbReference type="SUPFAM" id="SSF48498">
    <property type="entry name" value="Tetracyclin repressor-like, C-terminal domain"/>
    <property type="match status" value="1"/>
</dbReference>
<evidence type="ECO:0000313" key="4">
    <source>
        <dbReference type="EMBL" id="MYN09097.1"/>
    </source>
</evidence>
<gene>
    <name evidence="4" type="ORF">GTP77_17365</name>
</gene>
<dbReference type="PRINTS" id="PR00455">
    <property type="entry name" value="HTHTETR"/>
</dbReference>
<dbReference type="GO" id="GO:0003700">
    <property type="term" value="F:DNA-binding transcription factor activity"/>
    <property type="evidence" value="ECO:0007669"/>
    <property type="project" value="TreeGrafter"/>
</dbReference>
<dbReference type="GO" id="GO:0000976">
    <property type="term" value="F:transcription cis-regulatory region binding"/>
    <property type="evidence" value="ECO:0007669"/>
    <property type="project" value="TreeGrafter"/>
</dbReference>
<dbReference type="Proteomes" id="UP000450676">
    <property type="component" value="Unassembled WGS sequence"/>
</dbReference>
<dbReference type="Pfam" id="PF00440">
    <property type="entry name" value="TetR_N"/>
    <property type="match status" value="1"/>
</dbReference>
<dbReference type="PANTHER" id="PTHR30055">
    <property type="entry name" value="HTH-TYPE TRANSCRIPTIONAL REGULATOR RUTR"/>
    <property type="match status" value="1"/>
</dbReference>
<dbReference type="Gene3D" id="1.10.357.10">
    <property type="entry name" value="Tetracycline Repressor, domain 2"/>
    <property type="match status" value="1"/>
</dbReference>
<organism evidence="4 5">
    <name type="scientific">Pseudoduganella aquatica</name>
    <dbReference type="NCBI Taxonomy" id="2660641"/>
    <lineage>
        <taxon>Bacteria</taxon>
        <taxon>Pseudomonadati</taxon>
        <taxon>Pseudomonadota</taxon>
        <taxon>Betaproteobacteria</taxon>
        <taxon>Burkholderiales</taxon>
        <taxon>Oxalobacteraceae</taxon>
        <taxon>Telluria group</taxon>
        <taxon>Pseudoduganella</taxon>
    </lineage>
</organism>
<keyword evidence="5" id="KW-1185">Reference proteome</keyword>
<evidence type="ECO:0000313" key="5">
    <source>
        <dbReference type="Proteomes" id="UP000450676"/>
    </source>
</evidence>
<dbReference type="PROSITE" id="PS50977">
    <property type="entry name" value="HTH_TETR_2"/>
    <property type="match status" value="1"/>
</dbReference>
<comment type="caution">
    <text evidence="4">The sequence shown here is derived from an EMBL/GenBank/DDBJ whole genome shotgun (WGS) entry which is preliminary data.</text>
</comment>
<dbReference type="InterPro" id="IPR036271">
    <property type="entry name" value="Tet_transcr_reg_TetR-rel_C_sf"/>
</dbReference>
<keyword evidence="1 2" id="KW-0238">DNA-binding</keyword>
<protein>
    <submittedName>
        <fullName evidence="4">TetR family transcriptional regulator</fullName>
    </submittedName>
</protein>
<dbReference type="EMBL" id="WWCU01000019">
    <property type="protein sequence ID" value="MYN09097.1"/>
    <property type="molecule type" value="Genomic_DNA"/>
</dbReference>
<dbReference type="InterPro" id="IPR039536">
    <property type="entry name" value="TetR_C_Proteobacteria"/>
</dbReference>
<feature type="DNA-binding region" description="H-T-H motif" evidence="2">
    <location>
        <begin position="60"/>
        <end position="79"/>
    </location>
</feature>
<sequence length="233" mass="25808">MTPASPEKLSLLPEPELFGLPLCPAKTAGRPRASEAEARTQELVEIAARLFLEKGYSKVSLEMIAKQARVAVRTIYVKFGGKAGLFTAVINAGCAHFFATMHDMETSVRPLREILLDFGLRFGQLVASPQVLAVHRMVIAESMSNPELAQAFFEAGPRQTREALQRFFARPDIRSQLRGDMTPEALTVHLLNCIMGDQLKRYLFVINQTLPMPDVLRQVEVGVDLFLGGALQK</sequence>